<dbReference type="PANTHER" id="PTHR11584">
    <property type="entry name" value="SERINE/THREONINE PROTEIN KINASE"/>
    <property type="match status" value="1"/>
</dbReference>
<evidence type="ECO:0000256" key="7">
    <source>
        <dbReference type="SAM" id="MobiDB-lite"/>
    </source>
</evidence>
<keyword evidence="10" id="KW-1185">Reference proteome</keyword>
<evidence type="ECO:0000313" key="9">
    <source>
        <dbReference type="EMBL" id="KAK4534359.1"/>
    </source>
</evidence>
<dbReference type="InterPro" id="IPR000719">
    <property type="entry name" value="Prot_kinase_dom"/>
</dbReference>
<feature type="compositionally biased region" description="Basic and acidic residues" evidence="7">
    <location>
        <begin position="25"/>
        <end position="35"/>
    </location>
</feature>
<dbReference type="SUPFAM" id="SSF56112">
    <property type="entry name" value="Protein kinase-like (PK-like)"/>
    <property type="match status" value="1"/>
</dbReference>
<dbReference type="InterPro" id="IPR016024">
    <property type="entry name" value="ARM-type_fold"/>
</dbReference>
<dbReference type="PROSITE" id="PS00107">
    <property type="entry name" value="PROTEIN_KINASE_ATP"/>
    <property type="match status" value="1"/>
</dbReference>
<dbReference type="Gene3D" id="1.25.10.10">
    <property type="entry name" value="Leucine-rich Repeat Variant"/>
    <property type="match status" value="3"/>
</dbReference>
<proteinExistence type="predicted"/>
<dbReference type="InterPro" id="IPR008271">
    <property type="entry name" value="Ser/Thr_kinase_AS"/>
</dbReference>
<feature type="domain" description="Protein kinase" evidence="8">
    <location>
        <begin position="613"/>
        <end position="887"/>
    </location>
</feature>
<dbReference type="PROSITE" id="PS00108">
    <property type="entry name" value="PROTEIN_KINASE_ST"/>
    <property type="match status" value="1"/>
</dbReference>
<dbReference type="PROSITE" id="PS50011">
    <property type="entry name" value="PROTEIN_KINASE_DOM"/>
    <property type="match status" value="1"/>
</dbReference>
<keyword evidence="2" id="KW-0808">Transferase</keyword>
<protein>
    <recommendedName>
        <fullName evidence="8">Protein kinase domain-containing protein</fullName>
    </recommendedName>
</protein>
<dbReference type="InterPro" id="IPR011989">
    <property type="entry name" value="ARM-like"/>
</dbReference>
<accession>A0AAV9IPX9</accession>
<dbReference type="InterPro" id="IPR011009">
    <property type="entry name" value="Kinase-like_dom_sf"/>
</dbReference>
<feature type="region of interest" description="Disordered" evidence="7">
    <location>
        <begin position="83"/>
        <end position="150"/>
    </location>
</feature>
<dbReference type="Pfam" id="PF00069">
    <property type="entry name" value="Pkinase"/>
    <property type="match status" value="1"/>
</dbReference>
<feature type="compositionally biased region" description="Low complexity" evidence="7">
    <location>
        <begin position="126"/>
        <end position="143"/>
    </location>
</feature>
<dbReference type="Gene3D" id="1.10.510.10">
    <property type="entry name" value="Transferase(Phosphotransferase) domain 1"/>
    <property type="match status" value="1"/>
</dbReference>
<dbReference type="GO" id="GO:0005524">
    <property type="term" value="F:ATP binding"/>
    <property type="evidence" value="ECO:0007669"/>
    <property type="project" value="UniProtKB-UniRule"/>
</dbReference>
<name>A0AAV9IPX9_CYACA</name>
<evidence type="ECO:0000256" key="3">
    <source>
        <dbReference type="ARBA" id="ARBA00022741"/>
    </source>
</evidence>
<dbReference type="Proteomes" id="UP001301350">
    <property type="component" value="Unassembled WGS sequence"/>
</dbReference>
<dbReference type="SMART" id="SM00220">
    <property type="entry name" value="S_TKc"/>
    <property type="match status" value="1"/>
</dbReference>
<keyword evidence="1" id="KW-0723">Serine/threonine-protein kinase</keyword>
<dbReference type="AlphaFoldDB" id="A0AAV9IPX9"/>
<feature type="region of interest" description="Disordered" evidence="7">
    <location>
        <begin position="18"/>
        <end position="45"/>
    </location>
</feature>
<comment type="caution">
    <text evidence="9">The sequence shown here is derived from an EMBL/GenBank/DDBJ whole genome shotgun (WGS) entry which is preliminary data.</text>
</comment>
<feature type="compositionally biased region" description="Basic residues" evidence="7">
    <location>
        <begin position="95"/>
        <end position="105"/>
    </location>
</feature>
<feature type="binding site" evidence="6">
    <location>
        <position position="642"/>
    </location>
    <ligand>
        <name>ATP</name>
        <dbReference type="ChEBI" id="CHEBI:30616"/>
    </ligand>
</feature>
<evidence type="ECO:0000256" key="1">
    <source>
        <dbReference type="ARBA" id="ARBA00022527"/>
    </source>
</evidence>
<dbReference type="InterPro" id="IPR017441">
    <property type="entry name" value="Protein_kinase_ATP_BS"/>
</dbReference>
<keyword evidence="4" id="KW-0418">Kinase</keyword>
<dbReference type="InterPro" id="IPR000225">
    <property type="entry name" value="Armadillo"/>
</dbReference>
<feature type="region of interest" description="Disordered" evidence="7">
    <location>
        <begin position="649"/>
        <end position="675"/>
    </location>
</feature>
<keyword evidence="5 6" id="KW-0067">ATP-binding</keyword>
<keyword evidence="3 6" id="KW-0547">Nucleotide-binding</keyword>
<evidence type="ECO:0000256" key="5">
    <source>
        <dbReference type="ARBA" id="ARBA00022840"/>
    </source>
</evidence>
<dbReference type="EMBL" id="JANCYW010000001">
    <property type="protein sequence ID" value="KAK4534359.1"/>
    <property type="molecule type" value="Genomic_DNA"/>
</dbReference>
<reference evidence="9 10" key="1">
    <citation type="submission" date="2022-07" db="EMBL/GenBank/DDBJ databases">
        <title>Genome-wide signatures of adaptation to extreme environments.</title>
        <authorList>
            <person name="Cho C.H."/>
            <person name="Yoon H.S."/>
        </authorList>
    </citation>
    <scope>NUCLEOTIDE SEQUENCE [LARGE SCALE GENOMIC DNA]</scope>
    <source>
        <strain evidence="9 10">DBV 063 E5</strain>
    </source>
</reference>
<evidence type="ECO:0000256" key="2">
    <source>
        <dbReference type="ARBA" id="ARBA00022679"/>
    </source>
</evidence>
<dbReference type="CDD" id="cd06606">
    <property type="entry name" value="STKc_MAPKKK"/>
    <property type="match status" value="1"/>
</dbReference>
<evidence type="ECO:0000256" key="4">
    <source>
        <dbReference type="ARBA" id="ARBA00022777"/>
    </source>
</evidence>
<dbReference type="GO" id="GO:0004674">
    <property type="term" value="F:protein serine/threonine kinase activity"/>
    <property type="evidence" value="ECO:0007669"/>
    <property type="project" value="UniProtKB-KW"/>
</dbReference>
<dbReference type="PANTHER" id="PTHR11584:SF369">
    <property type="entry name" value="MITOGEN-ACTIVATED PROTEIN KINASE KINASE KINASE 19-RELATED"/>
    <property type="match status" value="1"/>
</dbReference>
<evidence type="ECO:0000259" key="8">
    <source>
        <dbReference type="PROSITE" id="PS50011"/>
    </source>
</evidence>
<gene>
    <name evidence="9" type="ORF">CDCA_CDCA01G0384</name>
</gene>
<evidence type="ECO:0000313" key="10">
    <source>
        <dbReference type="Proteomes" id="UP001301350"/>
    </source>
</evidence>
<dbReference type="SMART" id="SM00185">
    <property type="entry name" value="ARM"/>
    <property type="match status" value="3"/>
</dbReference>
<evidence type="ECO:0000256" key="6">
    <source>
        <dbReference type="PROSITE-ProRule" id="PRU10141"/>
    </source>
</evidence>
<sequence>MGLFGFGKKKREVGKTVAVPPPAEPKYRPAARWDRAGGNAPNASARVGGTVVATATAAKENQRVGMNGASGVNASALAIKGNSAMRQRAGDAPPGRRKSLARRHVPAGVTTAHAENRHQGRHQRSDSSSSVSSASVLSPNPSSSRDRDEQLLRVARLAAKDDESRRRLVERDGLPVLASALVDTQTSATGKSHAAFALAELSVLEEHEAALVRAKAPRALLNTLKQCLAMAPMAMARERDAVPPALTTLVSVVRALRNLAAGTPATVSVLCTDGAAIGLSQVLLLTAPASGGHAAVRGALQDAWVEASAALSNIAQEAPYVPMLVKADTLKAMLSHLNGIGGDEDAAEYVFHIMSVMAEMSLHSGPTHAYLLAAGALPALAAMLEAAASRLAQTGASCGAFSVADTAAEACRALGNLCATPDGRAAAARHKPVLRALCQTVLAYVRRNSAAGSPLPPPFPDACRALANLCIDQGAARVAMQAGADVALLAMLDDADGQGDGHHEGRRALMVLAHGSDEARAELLMHLKQRVELAVKQGRSTAALIELRGTLVQLARQRSGGAVAAAAAAVAHAPSSLKSRGRQVARRFQSTGHTVNTRTLGDHGDRFFTSDTFELGQVLGRGGYGVVYLARNTRTNEVVAIKSFQVMDSPSARGSGSGSNSERPDQRSGQPTIDPRAFKEQRLWKRLRHENIVEYKGSFVGERGDLNLVLEYVDGWSLAEHLAQFNEFDEPLVREITRQVLRGLAYLHRHGITHRDLKPGNVMVNQNGVVKITDFGVSSCVDWQTLGSGHTMVGTPWYIAPEMIEGRHYDQSVDIWSLGCTVLELATGKRPYHELNGMAALFRMVQDRMPPIPPGLSAVCESFLRACWVWQPQQRPSAAALLQHPFVRENAKK</sequence>
<organism evidence="9 10">
    <name type="scientific">Cyanidium caldarium</name>
    <name type="common">Red alga</name>
    <dbReference type="NCBI Taxonomy" id="2771"/>
    <lineage>
        <taxon>Eukaryota</taxon>
        <taxon>Rhodophyta</taxon>
        <taxon>Bangiophyceae</taxon>
        <taxon>Cyanidiales</taxon>
        <taxon>Cyanidiaceae</taxon>
        <taxon>Cyanidium</taxon>
    </lineage>
</organism>
<dbReference type="SUPFAM" id="SSF48371">
    <property type="entry name" value="ARM repeat"/>
    <property type="match status" value="1"/>
</dbReference>
<feature type="compositionally biased region" description="Polar residues" evidence="7">
    <location>
        <begin position="649"/>
        <end position="671"/>
    </location>
</feature>